<dbReference type="PANTHER" id="PTHR43143:SF5">
    <property type="entry name" value="SECRETED PROTEIN"/>
    <property type="match status" value="1"/>
</dbReference>
<dbReference type="STRING" id="1642647.PSM36_0208"/>
<dbReference type="PANTHER" id="PTHR43143">
    <property type="entry name" value="METALLOPHOSPHOESTERASE, CALCINEURIN SUPERFAMILY"/>
    <property type="match status" value="1"/>
</dbReference>
<feature type="signal peptide" evidence="1">
    <location>
        <begin position="1"/>
        <end position="23"/>
    </location>
</feature>
<organism evidence="3 4">
    <name type="scientific">Proteiniphilum saccharofermentans</name>
    <dbReference type="NCBI Taxonomy" id="1642647"/>
    <lineage>
        <taxon>Bacteria</taxon>
        <taxon>Pseudomonadati</taxon>
        <taxon>Bacteroidota</taxon>
        <taxon>Bacteroidia</taxon>
        <taxon>Bacteroidales</taxon>
        <taxon>Dysgonomonadaceae</taxon>
        <taxon>Proteiniphilum</taxon>
    </lineage>
</organism>
<dbReference type="RefSeq" id="WP_076928410.1">
    <property type="nucleotide sequence ID" value="NZ_LT605205.1"/>
</dbReference>
<proteinExistence type="predicted"/>
<dbReference type="SUPFAM" id="SSF56300">
    <property type="entry name" value="Metallo-dependent phosphatases"/>
    <property type="match status" value="1"/>
</dbReference>
<dbReference type="KEGG" id="psac:PSM36_0208"/>
<evidence type="ECO:0000259" key="2">
    <source>
        <dbReference type="Pfam" id="PF00149"/>
    </source>
</evidence>
<dbReference type="InterPro" id="IPR051918">
    <property type="entry name" value="STPP_CPPED1"/>
</dbReference>
<sequence>MRRKSLLLLLVASVLCYTLPAQQDDYVKPSLSDEDSWSLVLLPDVQTYMKFDYNQPILDLMLAWVTNNIEPLNIEMVLCTGDLVEQNDLFNPDGKKANQASVSQWGAVSSAFGRLDGQLPYILTIGNHDYGIVNAENRFTHFDEYFPPNKNRLNQKMLREVGLNVEGRPTLANATYEFAGPHGRKFLVLVLEFAPRDEALEWAKGVIEKEQYEDYTVILLTHSYLDSNNKHIVHENYKIPDPNYGEAIWQKLVQPSKNIQMVLAGHIGKPNDPEGHIAFRVDENAAGKKVSQMVFNAQALGGGWHGNGGDGWLRIFEFLPDGKTVKVKTFSPLFAISPTTQKYAWRTEPHDEFTFELD</sequence>
<accession>A0A1R3T648</accession>
<dbReference type="GO" id="GO:0016787">
    <property type="term" value="F:hydrolase activity"/>
    <property type="evidence" value="ECO:0007669"/>
    <property type="project" value="InterPro"/>
</dbReference>
<evidence type="ECO:0000313" key="4">
    <source>
        <dbReference type="Proteomes" id="UP000187464"/>
    </source>
</evidence>
<keyword evidence="4" id="KW-1185">Reference proteome</keyword>
<reference evidence="3 4" key="1">
    <citation type="submission" date="2016-08" db="EMBL/GenBank/DDBJ databases">
        <authorList>
            <person name="Seilhamer J.J."/>
        </authorList>
    </citation>
    <scope>NUCLEOTIDE SEQUENCE [LARGE SCALE GENOMIC DNA]</scope>
    <source>
        <strain evidence="3">M3/6</strain>
    </source>
</reference>
<evidence type="ECO:0000313" key="3">
    <source>
        <dbReference type="EMBL" id="SCD19044.1"/>
    </source>
</evidence>
<dbReference type="Gene3D" id="3.60.21.10">
    <property type="match status" value="1"/>
</dbReference>
<evidence type="ECO:0000256" key="1">
    <source>
        <dbReference type="SAM" id="SignalP"/>
    </source>
</evidence>
<name>A0A1R3T648_9BACT</name>
<dbReference type="InterPro" id="IPR029052">
    <property type="entry name" value="Metallo-depent_PP-like"/>
</dbReference>
<feature type="domain" description="Calcineurin-like phosphoesterase" evidence="2">
    <location>
        <begin position="63"/>
        <end position="267"/>
    </location>
</feature>
<dbReference type="InterPro" id="IPR004843">
    <property type="entry name" value="Calcineurin-like_PHP"/>
</dbReference>
<protein>
    <submittedName>
        <fullName evidence="3">Bacillus subtilis YvnB and related protein</fullName>
    </submittedName>
</protein>
<feature type="chain" id="PRO_5012910036" evidence="1">
    <location>
        <begin position="24"/>
        <end position="358"/>
    </location>
</feature>
<dbReference type="EMBL" id="LT605205">
    <property type="protein sequence ID" value="SCD19044.1"/>
    <property type="molecule type" value="Genomic_DNA"/>
</dbReference>
<gene>
    <name evidence="3" type="ORF">PSM36_0208</name>
</gene>
<dbReference type="Pfam" id="PF00149">
    <property type="entry name" value="Metallophos"/>
    <property type="match status" value="1"/>
</dbReference>
<dbReference type="AlphaFoldDB" id="A0A1R3T648"/>
<keyword evidence="1" id="KW-0732">Signal</keyword>
<dbReference type="Proteomes" id="UP000187464">
    <property type="component" value="Chromosome I"/>
</dbReference>